<protein>
    <submittedName>
        <fullName evidence="1">Uncharacterized protein</fullName>
    </submittedName>
</protein>
<dbReference type="GeneID" id="14883795"/>
<dbReference type="AlphaFoldDB" id="L7FKD9"/>
<dbReference type="EMBL" id="KB207106">
    <property type="protein sequence ID" value="ELP84867.1"/>
    <property type="molecule type" value="Genomic_DNA"/>
</dbReference>
<evidence type="ECO:0000313" key="2">
    <source>
        <dbReference type="Proteomes" id="UP000014680"/>
    </source>
</evidence>
<gene>
    <name evidence="1" type="ORF">EIN_284430</name>
</gene>
<keyword evidence="2" id="KW-1185">Reference proteome</keyword>
<dbReference type="VEuPathDB" id="AmoebaDB:EIN_284430"/>
<evidence type="ECO:0000313" key="1">
    <source>
        <dbReference type="EMBL" id="ELP84867.1"/>
    </source>
</evidence>
<sequence length="100" mass="11775">MTELEKKELYIQVLKEEYDSRLRFYKTQLDAANDKIQHLEHPVVFKDIKRDLLGSKAFCDLLALNGLKFEDVENYKLTNESVDLKELREQLKARGITSEI</sequence>
<dbReference type="Proteomes" id="UP000014680">
    <property type="component" value="Unassembled WGS sequence"/>
</dbReference>
<accession>L7FKD9</accession>
<dbReference type="KEGG" id="eiv:EIN_284430"/>
<name>L7FKD9_ENTIV</name>
<organism evidence="1 2">
    <name type="scientific">Entamoeba invadens IP1</name>
    <dbReference type="NCBI Taxonomy" id="370355"/>
    <lineage>
        <taxon>Eukaryota</taxon>
        <taxon>Amoebozoa</taxon>
        <taxon>Evosea</taxon>
        <taxon>Archamoebae</taxon>
        <taxon>Mastigamoebida</taxon>
        <taxon>Entamoebidae</taxon>
        <taxon>Entamoeba</taxon>
    </lineage>
</organism>
<dbReference type="RefSeq" id="XP_004184213.1">
    <property type="nucleotide sequence ID" value="XM_004184165.1"/>
</dbReference>
<reference evidence="1 2" key="1">
    <citation type="submission" date="2012-10" db="EMBL/GenBank/DDBJ databases">
        <authorList>
            <person name="Zafar N."/>
            <person name="Inman J."/>
            <person name="Hall N."/>
            <person name="Lorenzi H."/>
            <person name="Caler E."/>
        </authorList>
    </citation>
    <scope>NUCLEOTIDE SEQUENCE [LARGE SCALE GENOMIC DNA]</scope>
    <source>
        <strain evidence="1 2">IP1</strain>
    </source>
</reference>
<proteinExistence type="predicted"/>